<gene>
    <name evidence="1" type="ORF">AB3G37_08765</name>
</gene>
<evidence type="ECO:0000313" key="1">
    <source>
        <dbReference type="EMBL" id="XDU74142.1"/>
    </source>
</evidence>
<name>A0AB39VWX1_9GAMM</name>
<dbReference type="RefSeq" id="WP_369790363.1">
    <property type="nucleotide sequence ID" value="NZ_CP165628.1"/>
</dbReference>
<dbReference type="InterPro" id="IPR052922">
    <property type="entry name" value="Cytidylate_Kinase-2"/>
</dbReference>
<dbReference type="PANTHER" id="PTHR37816:SF1">
    <property type="entry name" value="TOXIN"/>
    <property type="match status" value="1"/>
</dbReference>
<proteinExistence type="predicted"/>
<dbReference type="Gene3D" id="3.40.50.300">
    <property type="entry name" value="P-loop containing nucleotide triphosphate hydrolases"/>
    <property type="match status" value="1"/>
</dbReference>
<dbReference type="SUPFAM" id="SSF52540">
    <property type="entry name" value="P-loop containing nucleoside triphosphate hydrolases"/>
    <property type="match status" value="1"/>
</dbReference>
<dbReference type="InterPro" id="IPR031322">
    <property type="entry name" value="Shikimate/glucono_kinase"/>
</dbReference>
<accession>A0AB39VWX1</accession>
<protein>
    <submittedName>
        <fullName evidence="1">Shikimate kinase</fullName>
    </submittedName>
</protein>
<dbReference type="Pfam" id="PF01202">
    <property type="entry name" value="SKI"/>
    <property type="match status" value="1"/>
</dbReference>
<dbReference type="EMBL" id="CP165628">
    <property type="protein sequence ID" value="XDU74142.1"/>
    <property type="molecule type" value="Genomic_DNA"/>
</dbReference>
<dbReference type="InterPro" id="IPR027417">
    <property type="entry name" value="P-loop_NTPase"/>
</dbReference>
<dbReference type="PANTHER" id="PTHR37816">
    <property type="entry name" value="YALI0E33011P"/>
    <property type="match status" value="1"/>
</dbReference>
<dbReference type="GO" id="GO:0016301">
    <property type="term" value="F:kinase activity"/>
    <property type="evidence" value="ECO:0007669"/>
    <property type="project" value="UniProtKB-KW"/>
</dbReference>
<dbReference type="AlphaFoldDB" id="A0AB39VWX1"/>
<reference evidence="1" key="1">
    <citation type="submission" date="2024-07" db="EMBL/GenBank/DDBJ databases">
        <authorList>
            <person name="Biller S.J."/>
        </authorList>
    </citation>
    <scope>NUCLEOTIDE SEQUENCE</scope>
    <source>
        <strain evidence="1">WC2420</strain>
    </source>
</reference>
<organism evidence="1">
    <name type="scientific">Rouxiella sp. WC2420</name>
    <dbReference type="NCBI Taxonomy" id="3234145"/>
    <lineage>
        <taxon>Bacteria</taxon>
        <taxon>Pseudomonadati</taxon>
        <taxon>Pseudomonadota</taxon>
        <taxon>Gammaproteobacteria</taxon>
        <taxon>Enterobacterales</taxon>
        <taxon>Yersiniaceae</taxon>
        <taxon>Rouxiella</taxon>
    </lineage>
</organism>
<sequence length="193" mass="22385">MKINIIGTSGSGKSTFARQLAQKLAIPYIEMDALFWQTNWQGSTDEQLFEKLEQAIAQPAWVLDGNYRRSQPIKWRDIDLIVWVDYSFGRTLYQAVKRAIMRASSGQELWVGTGNRETFRRSFFSRESIILWTLKTFYKNRKNYQQLMASPTGQRVKFVRIRSHQQAREFVAQIGSAESGIKKPDTKSGSYQQ</sequence>
<keyword evidence="1" id="KW-0418">Kinase</keyword>
<keyword evidence="1" id="KW-0808">Transferase</keyword>